<sequence>MPAIKIVSSVIANIHTWDWFNALLRGPLVEVPETELPPDFGLHVMRFNSMENRKDAELASYAIDLLGKMSKQTYYAFAGAKSSHEGMAQMGQFQAGLTVWSPRRGTSTSPPEPRASLITIAYELVEPLLNPLLLPEDRALDNFRLAEDILHETAQHAIGHQMVRMNKELDWAWCEPYFENEPIPELQVKQHYYNWPTYKHESYTETVPVLAPEKQKDWENIRFGSKATQAGPKIIGVCQPKRGATTILRNTTGTPGPQEKAPGFFSRRKTKVAHSFEAEKQRLTSKITQASKNVQPKVLSPKLPTGESGFQPIIGRADRAGAVEIDCPRYDEIRMYLEKNKFALAIHTFKYQLPAHLVRSYILRHGGIELTNGEWKTFLLVANMRDELFYYSHAAYGVVQVNYKGWMEPTPPQQTQIETPPQPDQQLTEIFDFICRLNLLKVDPHEETRDVDTYLLKYYSNLIWKTEKDKKTNPKLLEYPAMPDGFTEDEAGEEIFLACIWHSPYFVDAPYHQGLARRADIEAPGPGPYIAPALKNIHQSLTRGDPMRLGIKDILGEDSDEMSA</sequence>
<dbReference type="Proteomes" id="UP000297299">
    <property type="component" value="Unassembled WGS sequence"/>
</dbReference>
<dbReference type="STRING" id="38488.A0A4Y8CP65"/>
<dbReference type="OrthoDB" id="3497519at2759"/>
<keyword evidence="2" id="KW-1185">Reference proteome</keyword>
<comment type="caution">
    <text evidence="1">The sequence shown here is derived from an EMBL/GenBank/DDBJ whole genome shotgun (WGS) entry which is preliminary data.</text>
</comment>
<accession>A0A4Y8CP65</accession>
<organism evidence="1 2">
    <name type="scientific">Botryotinia calthae</name>
    <dbReference type="NCBI Taxonomy" id="38488"/>
    <lineage>
        <taxon>Eukaryota</taxon>
        <taxon>Fungi</taxon>
        <taxon>Dikarya</taxon>
        <taxon>Ascomycota</taxon>
        <taxon>Pezizomycotina</taxon>
        <taxon>Leotiomycetes</taxon>
        <taxon>Helotiales</taxon>
        <taxon>Sclerotiniaceae</taxon>
        <taxon>Botryotinia</taxon>
    </lineage>
</organism>
<dbReference type="EMBL" id="PHWZ01000479">
    <property type="protein sequence ID" value="TEY38727.1"/>
    <property type="molecule type" value="Genomic_DNA"/>
</dbReference>
<evidence type="ECO:0000313" key="2">
    <source>
        <dbReference type="Proteomes" id="UP000297299"/>
    </source>
</evidence>
<protein>
    <submittedName>
        <fullName evidence="1">Uncharacterized protein</fullName>
    </submittedName>
</protein>
<reference evidence="1 2" key="1">
    <citation type="submission" date="2017-11" db="EMBL/GenBank/DDBJ databases">
        <title>Comparative genomics of Botrytis spp.</title>
        <authorList>
            <person name="Valero-Jimenez C.A."/>
            <person name="Tapia P."/>
            <person name="Veloso J."/>
            <person name="Silva-Moreno E."/>
            <person name="Staats M."/>
            <person name="Valdes J.H."/>
            <person name="Van Kan J.A.L."/>
        </authorList>
    </citation>
    <scope>NUCLEOTIDE SEQUENCE [LARGE SCALE GENOMIC DNA]</scope>
    <source>
        <strain evidence="1 2">MUCL2830</strain>
    </source>
</reference>
<evidence type="ECO:0000313" key="1">
    <source>
        <dbReference type="EMBL" id="TEY38727.1"/>
    </source>
</evidence>
<proteinExistence type="predicted"/>
<dbReference type="AlphaFoldDB" id="A0A4Y8CP65"/>
<gene>
    <name evidence="1" type="ORF">BOTCAL_0480g00020</name>
</gene>
<name>A0A4Y8CP65_9HELO</name>